<sequence>MEDRSGDDDYRELALQCQARYNDYLRLKQLVREAQDMKKSYLTLRRNEAGVRSAAGPAASERACANLSNQISDIYDRIEQTVDELNKQITKAYGLISGTPPSATFQPDYETIFGFYTKLVDDTRSSLDADDEAGEPLTIVEPDLRFMDALARMKSDALILHKE</sequence>
<organism evidence="2 3">
    <name type="scientific">Mesorhabditis spiculigera</name>
    <dbReference type="NCBI Taxonomy" id="96644"/>
    <lineage>
        <taxon>Eukaryota</taxon>
        <taxon>Metazoa</taxon>
        <taxon>Ecdysozoa</taxon>
        <taxon>Nematoda</taxon>
        <taxon>Chromadorea</taxon>
        <taxon>Rhabditida</taxon>
        <taxon>Rhabditina</taxon>
        <taxon>Rhabditomorpha</taxon>
        <taxon>Rhabditoidea</taxon>
        <taxon>Rhabditidae</taxon>
        <taxon>Mesorhabditinae</taxon>
        <taxon>Mesorhabditis</taxon>
    </lineage>
</organism>
<dbReference type="EMBL" id="CATQJA010002663">
    <property type="protein sequence ID" value="CAJ0581811.1"/>
    <property type="molecule type" value="Genomic_DNA"/>
</dbReference>
<keyword evidence="3" id="KW-1185">Reference proteome</keyword>
<name>A0AA36D6Q7_9BILA</name>
<feature type="non-terminal residue" evidence="2">
    <location>
        <position position="1"/>
    </location>
</feature>
<reference evidence="2" key="1">
    <citation type="submission" date="2023-06" db="EMBL/GenBank/DDBJ databases">
        <authorList>
            <person name="Delattre M."/>
        </authorList>
    </citation>
    <scope>NUCLEOTIDE SEQUENCE</scope>
    <source>
        <strain evidence="2">AF72</strain>
    </source>
</reference>
<gene>
    <name evidence="2" type="ORF">MSPICULIGERA_LOCUS19965</name>
</gene>
<dbReference type="AlphaFoldDB" id="A0AA36D6Q7"/>
<dbReference type="Proteomes" id="UP001177023">
    <property type="component" value="Unassembled WGS sequence"/>
</dbReference>
<comment type="caution">
    <text evidence="2">The sequence shown here is derived from an EMBL/GenBank/DDBJ whole genome shotgun (WGS) entry which is preliminary data.</text>
</comment>
<evidence type="ECO:0000256" key="1">
    <source>
        <dbReference type="SAM" id="Coils"/>
    </source>
</evidence>
<feature type="coiled-coil region" evidence="1">
    <location>
        <begin position="27"/>
        <end position="88"/>
    </location>
</feature>
<proteinExistence type="predicted"/>
<keyword evidence="1" id="KW-0175">Coiled coil</keyword>
<protein>
    <submittedName>
        <fullName evidence="2">Uncharacterized protein</fullName>
    </submittedName>
</protein>
<evidence type="ECO:0000313" key="3">
    <source>
        <dbReference type="Proteomes" id="UP001177023"/>
    </source>
</evidence>
<accession>A0AA36D6Q7</accession>
<evidence type="ECO:0000313" key="2">
    <source>
        <dbReference type="EMBL" id="CAJ0581811.1"/>
    </source>
</evidence>